<feature type="compositionally biased region" description="Basic and acidic residues" evidence="2">
    <location>
        <begin position="294"/>
        <end position="306"/>
    </location>
</feature>
<dbReference type="PANTHER" id="PTHR35689:SF1">
    <property type="entry name" value="EARLY ENDOSOME ANTIGEN"/>
    <property type="match status" value="1"/>
</dbReference>
<protein>
    <submittedName>
        <fullName evidence="3">Uncharacterized protein</fullName>
    </submittedName>
</protein>
<keyword evidence="1" id="KW-0175">Coiled coil</keyword>
<name>A0AA86TDE0_9FABA</name>
<accession>A0AA86TDE0</accession>
<dbReference type="PANTHER" id="PTHR35689">
    <property type="entry name" value="EARLY ENDOSOME ANTIGEN"/>
    <property type="match status" value="1"/>
</dbReference>
<proteinExistence type="predicted"/>
<feature type="coiled-coil region" evidence="1">
    <location>
        <begin position="74"/>
        <end position="136"/>
    </location>
</feature>
<evidence type="ECO:0000313" key="4">
    <source>
        <dbReference type="Proteomes" id="UP001189624"/>
    </source>
</evidence>
<dbReference type="AlphaFoldDB" id="A0AA86TDE0"/>
<reference evidence="3" key="1">
    <citation type="submission" date="2023-10" db="EMBL/GenBank/DDBJ databases">
        <authorList>
            <person name="Domelevo Entfellner J.-B."/>
        </authorList>
    </citation>
    <scope>NUCLEOTIDE SEQUENCE</scope>
</reference>
<evidence type="ECO:0000256" key="1">
    <source>
        <dbReference type="SAM" id="Coils"/>
    </source>
</evidence>
<keyword evidence="4" id="KW-1185">Reference proteome</keyword>
<sequence>MDLPPEIDRYIKESIDHILGLPVSDQTLVTKLQASEESQRRLHDHRLFLLAKLKQKDDLIELARNEATMNAQAMKKFVEENQKLAAECERLVEQCAKLERECALYDHDREALMEFGNEADERAQVAQARARELERDLYLLEHHLIKYKQQKESVDSSSETLDEEKLLDSLLVTVTTADESSTFAFLNANSENEHCHKLLTTWNCLKPSTQRVLRLIAEVKSLENDKENLRVNLHRAEEEVKLLFEENSVLDKENKRLKKRCMERSHSGSVGKHSHGHSHSGSASAKSNKRKSNRKTESPMARKIDFEDVIDSARTPFSPLENKLSQLQHE</sequence>
<evidence type="ECO:0000313" key="3">
    <source>
        <dbReference type="EMBL" id="CAJ1971729.1"/>
    </source>
</evidence>
<dbReference type="Proteomes" id="UP001189624">
    <property type="component" value="Chromosome 8"/>
</dbReference>
<evidence type="ECO:0000256" key="2">
    <source>
        <dbReference type="SAM" id="MobiDB-lite"/>
    </source>
</evidence>
<gene>
    <name evidence="3" type="ORF">AYBTSS11_LOCUS23732</name>
</gene>
<organism evidence="3 4">
    <name type="scientific">Sphenostylis stenocarpa</name>
    <dbReference type="NCBI Taxonomy" id="92480"/>
    <lineage>
        <taxon>Eukaryota</taxon>
        <taxon>Viridiplantae</taxon>
        <taxon>Streptophyta</taxon>
        <taxon>Embryophyta</taxon>
        <taxon>Tracheophyta</taxon>
        <taxon>Spermatophyta</taxon>
        <taxon>Magnoliopsida</taxon>
        <taxon>eudicotyledons</taxon>
        <taxon>Gunneridae</taxon>
        <taxon>Pentapetalae</taxon>
        <taxon>rosids</taxon>
        <taxon>fabids</taxon>
        <taxon>Fabales</taxon>
        <taxon>Fabaceae</taxon>
        <taxon>Papilionoideae</taxon>
        <taxon>50 kb inversion clade</taxon>
        <taxon>NPAAA clade</taxon>
        <taxon>indigoferoid/millettioid clade</taxon>
        <taxon>Phaseoleae</taxon>
        <taxon>Sphenostylis</taxon>
    </lineage>
</organism>
<dbReference type="EMBL" id="OY731405">
    <property type="protein sequence ID" value="CAJ1971729.1"/>
    <property type="molecule type" value="Genomic_DNA"/>
</dbReference>
<dbReference type="Gramene" id="rna-AYBTSS11_LOCUS23732">
    <property type="protein sequence ID" value="CAJ1971729.1"/>
    <property type="gene ID" value="gene-AYBTSS11_LOCUS23732"/>
</dbReference>
<feature type="compositionally biased region" description="Basic and acidic residues" evidence="2">
    <location>
        <begin position="255"/>
        <end position="266"/>
    </location>
</feature>
<feature type="region of interest" description="Disordered" evidence="2">
    <location>
        <begin position="255"/>
        <end position="308"/>
    </location>
</feature>